<dbReference type="RefSeq" id="WP_139076118.1">
    <property type="nucleotide sequence ID" value="NZ_VDFU01000006.1"/>
</dbReference>
<name>A0A5C4N1H5_9RHOB</name>
<keyword evidence="3" id="KW-1185">Reference proteome</keyword>
<accession>A0A5C4N1H5</accession>
<dbReference type="Proteomes" id="UP000305887">
    <property type="component" value="Unassembled WGS sequence"/>
</dbReference>
<sequence>MSLITHLRSAMEKRAAYRRTLNELRGIPAHLADDLNIHPGDAERLAHLAVYG</sequence>
<reference evidence="2 3" key="1">
    <citation type="submission" date="2019-06" db="EMBL/GenBank/DDBJ databases">
        <title>YIM 131921 draft genome.</title>
        <authorList>
            <person name="Jiang L."/>
        </authorList>
    </citation>
    <scope>NUCLEOTIDE SEQUENCE [LARGE SCALE GENOMIC DNA]</scope>
    <source>
        <strain evidence="2 3">YIM 131921</strain>
    </source>
</reference>
<dbReference type="OrthoDB" id="7874289at2"/>
<protein>
    <submittedName>
        <fullName evidence="2">DUF1127 domain-containing protein</fullName>
    </submittedName>
</protein>
<dbReference type="AlphaFoldDB" id="A0A5C4N1H5"/>
<dbReference type="InterPro" id="IPR009506">
    <property type="entry name" value="YjiS-like"/>
</dbReference>
<dbReference type="EMBL" id="VDFU01000006">
    <property type="protein sequence ID" value="TNC50797.1"/>
    <property type="molecule type" value="Genomic_DNA"/>
</dbReference>
<proteinExistence type="predicted"/>
<organism evidence="2 3">
    <name type="scientific">Rubellimicrobium rubrum</name>
    <dbReference type="NCBI Taxonomy" id="2585369"/>
    <lineage>
        <taxon>Bacteria</taxon>
        <taxon>Pseudomonadati</taxon>
        <taxon>Pseudomonadota</taxon>
        <taxon>Alphaproteobacteria</taxon>
        <taxon>Rhodobacterales</taxon>
        <taxon>Roseobacteraceae</taxon>
        <taxon>Rubellimicrobium</taxon>
    </lineage>
</organism>
<evidence type="ECO:0000313" key="3">
    <source>
        <dbReference type="Proteomes" id="UP000305887"/>
    </source>
</evidence>
<evidence type="ECO:0000259" key="1">
    <source>
        <dbReference type="Pfam" id="PF06568"/>
    </source>
</evidence>
<evidence type="ECO:0000313" key="2">
    <source>
        <dbReference type="EMBL" id="TNC50797.1"/>
    </source>
</evidence>
<dbReference type="Pfam" id="PF06568">
    <property type="entry name" value="YjiS-like"/>
    <property type="match status" value="1"/>
</dbReference>
<gene>
    <name evidence="2" type="ORF">FHG66_07445</name>
</gene>
<comment type="caution">
    <text evidence="2">The sequence shown here is derived from an EMBL/GenBank/DDBJ whole genome shotgun (WGS) entry which is preliminary data.</text>
</comment>
<feature type="domain" description="YjiS-like" evidence="1">
    <location>
        <begin position="7"/>
        <end position="43"/>
    </location>
</feature>